<dbReference type="SUPFAM" id="SSF54001">
    <property type="entry name" value="Cysteine proteinases"/>
    <property type="match status" value="1"/>
</dbReference>
<dbReference type="AlphaFoldDB" id="A0A318UTJ9"/>
<evidence type="ECO:0000256" key="2">
    <source>
        <dbReference type="SAM" id="SignalP"/>
    </source>
</evidence>
<keyword evidence="2" id="KW-0732">Signal</keyword>
<evidence type="ECO:0000256" key="1">
    <source>
        <dbReference type="PIRSR" id="PIRSR600200-1"/>
    </source>
</evidence>
<dbReference type="EMBL" id="QKLU01000003">
    <property type="protein sequence ID" value="PYF74959.1"/>
    <property type="molecule type" value="Genomic_DNA"/>
</dbReference>
<dbReference type="Gene3D" id="3.90.70.50">
    <property type="entry name" value="Peptidase C10, streptopain"/>
    <property type="match status" value="1"/>
</dbReference>
<organism evidence="3 4">
    <name type="scientific">Pedobacter nutrimenti</name>
    <dbReference type="NCBI Taxonomy" id="1241337"/>
    <lineage>
        <taxon>Bacteria</taxon>
        <taxon>Pseudomonadati</taxon>
        <taxon>Bacteroidota</taxon>
        <taxon>Sphingobacteriia</taxon>
        <taxon>Sphingobacteriales</taxon>
        <taxon>Sphingobacteriaceae</taxon>
        <taxon>Pedobacter</taxon>
    </lineage>
</organism>
<protein>
    <submittedName>
        <fullName evidence="3">Peptidase C10-like protein</fullName>
    </submittedName>
</protein>
<evidence type="ECO:0000313" key="3">
    <source>
        <dbReference type="EMBL" id="PYF74959.1"/>
    </source>
</evidence>
<name>A0A318UTJ9_9SPHI</name>
<comment type="caution">
    <text evidence="3">The sequence shown here is derived from an EMBL/GenBank/DDBJ whole genome shotgun (WGS) entry which is preliminary data.</text>
</comment>
<dbReference type="GO" id="GO:0006508">
    <property type="term" value="P:proteolysis"/>
    <property type="evidence" value="ECO:0007669"/>
    <property type="project" value="InterPro"/>
</dbReference>
<proteinExistence type="predicted"/>
<dbReference type="Proteomes" id="UP000248198">
    <property type="component" value="Unassembled WGS sequence"/>
</dbReference>
<keyword evidence="4" id="KW-1185">Reference proteome</keyword>
<accession>A0A318UTJ9</accession>
<dbReference type="InterPro" id="IPR038765">
    <property type="entry name" value="Papain-like_cys_pep_sf"/>
</dbReference>
<dbReference type="RefSeq" id="WP_110829875.1">
    <property type="nucleotide sequence ID" value="NZ_QKLU01000003.1"/>
</dbReference>
<sequence length="277" mass="31853">MKRNVLLLLCLMIYSRHTVAQLSEKQIASQKPLALAGNFLLKTSWDQWGIYAKYSPENQVLGCWSTALAQILYYHRLKPHGIVGYTCSKGYQIKDTLSNYYMDWRDFQPLISQSSAAKNIEAVSRYSYLTAVAIGKDFGTPRYQEMINPGPVAERHFDCVTEFYACFTGDVPFSKEQMMAISRKERINHIVNQNSIQDLIKKEIDQKRPVYFHMGNFGSYGHSTVIDGYLMRDESFFVHINYGAGGFRTGWYNLFKAIDVDDDIRLRAFVTVRPNGK</sequence>
<feature type="active site" description="Nucleophile" evidence="1">
    <location>
        <position position="63"/>
    </location>
</feature>
<dbReference type="InterPro" id="IPR044934">
    <property type="entry name" value="Streptopain_sf"/>
</dbReference>
<evidence type="ECO:0000313" key="4">
    <source>
        <dbReference type="Proteomes" id="UP000248198"/>
    </source>
</evidence>
<dbReference type="OrthoDB" id="2235251at2"/>
<feature type="chain" id="PRO_5016375407" evidence="2">
    <location>
        <begin position="21"/>
        <end position="277"/>
    </location>
</feature>
<reference evidence="3 4" key="1">
    <citation type="submission" date="2018-06" db="EMBL/GenBank/DDBJ databases">
        <title>Genomic Encyclopedia of Archaeal and Bacterial Type Strains, Phase II (KMG-II): from individual species to whole genera.</title>
        <authorList>
            <person name="Goeker M."/>
        </authorList>
    </citation>
    <scope>NUCLEOTIDE SEQUENCE [LARGE SCALE GENOMIC DNA]</scope>
    <source>
        <strain evidence="3 4">DSM 27372</strain>
    </source>
</reference>
<dbReference type="InterPro" id="IPR000200">
    <property type="entry name" value="Peptidase_C10"/>
</dbReference>
<feature type="active site" description="Proton acceptor" evidence="1">
    <location>
        <position position="222"/>
    </location>
</feature>
<dbReference type="Pfam" id="PF01640">
    <property type="entry name" value="Peptidase_C10"/>
    <property type="match status" value="1"/>
</dbReference>
<feature type="signal peptide" evidence="2">
    <location>
        <begin position="1"/>
        <end position="20"/>
    </location>
</feature>
<gene>
    <name evidence="3" type="ORF">B0O44_103405</name>
</gene>
<dbReference type="GO" id="GO:0008234">
    <property type="term" value="F:cysteine-type peptidase activity"/>
    <property type="evidence" value="ECO:0007669"/>
    <property type="project" value="InterPro"/>
</dbReference>